<dbReference type="EMBL" id="JACEIK010011363">
    <property type="protein sequence ID" value="MCE3215634.1"/>
    <property type="molecule type" value="Genomic_DNA"/>
</dbReference>
<proteinExistence type="predicted"/>
<feature type="non-terminal residue" evidence="1">
    <location>
        <position position="1"/>
    </location>
</feature>
<evidence type="ECO:0000313" key="1">
    <source>
        <dbReference type="EMBL" id="MCE3215634.1"/>
    </source>
</evidence>
<dbReference type="Proteomes" id="UP000823775">
    <property type="component" value="Unassembled WGS sequence"/>
</dbReference>
<reference evidence="1 2" key="1">
    <citation type="journal article" date="2021" name="BMC Genomics">
        <title>Datura genome reveals duplications of psychoactive alkaloid biosynthetic genes and high mutation rate following tissue culture.</title>
        <authorList>
            <person name="Rajewski A."/>
            <person name="Carter-House D."/>
            <person name="Stajich J."/>
            <person name="Litt A."/>
        </authorList>
    </citation>
    <scope>NUCLEOTIDE SEQUENCE [LARGE SCALE GENOMIC DNA]</scope>
    <source>
        <strain evidence="1">AR-01</strain>
    </source>
</reference>
<comment type="caution">
    <text evidence="1">The sequence shown here is derived from an EMBL/GenBank/DDBJ whole genome shotgun (WGS) entry which is preliminary data.</text>
</comment>
<name>A0ABS8WVK1_DATST</name>
<accession>A0ABS8WVK1</accession>
<protein>
    <submittedName>
        <fullName evidence="1">Uncharacterized protein</fullName>
    </submittedName>
</protein>
<feature type="non-terminal residue" evidence="1">
    <location>
        <position position="58"/>
    </location>
</feature>
<organism evidence="1 2">
    <name type="scientific">Datura stramonium</name>
    <name type="common">Jimsonweed</name>
    <name type="synonym">Common thornapple</name>
    <dbReference type="NCBI Taxonomy" id="4076"/>
    <lineage>
        <taxon>Eukaryota</taxon>
        <taxon>Viridiplantae</taxon>
        <taxon>Streptophyta</taxon>
        <taxon>Embryophyta</taxon>
        <taxon>Tracheophyta</taxon>
        <taxon>Spermatophyta</taxon>
        <taxon>Magnoliopsida</taxon>
        <taxon>eudicotyledons</taxon>
        <taxon>Gunneridae</taxon>
        <taxon>Pentapetalae</taxon>
        <taxon>asterids</taxon>
        <taxon>lamiids</taxon>
        <taxon>Solanales</taxon>
        <taxon>Solanaceae</taxon>
        <taxon>Solanoideae</taxon>
        <taxon>Datureae</taxon>
        <taxon>Datura</taxon>
    </lineage>
</organism>
<evidence type="ECO:0000313" key="2">
    <source>
        <dbReference type="Proteomes" id="UP000823775"/>
    </source>
</evidence>
<sequence>SRPREIEDNCWNHRIEKVTATAEDGNQKVGLSEISGIKSHYFLNMRDFFPRAESGSEK</sequence>
<gene>
    <name evidence="1" type="ORF">HAX54_003025</name>
</gene>
<keyword evidence="2" id="KW-1185">Reference proteome</keyword>